<feature type="site" description="Important for substrate specificity" evidence="4">
    <location>
        <position position="159"/>
    </location>
</feature>
<dbReference type="GO" id="GO:0009117">
    <property type="term" value="P:nucleotide metabolic process"/>
    <property type="evidence" value="ECO:0007669"/>
    <property type="project" value="UniProtKB-KW"/>
</dbReference>
<feature type="active site" description="Proton acceptor" evidence="4">
    <location>
        <position position="76"/>
    </location>
</feature>
<dbReference type="PANTHER" id="PTHR43213">
    <property type="entry name" value="BIFUNCTIONAL DTTP/UTP PYROPHOSPHATASE/METHYLTRANSFERASE PROTEIN-RELATED"/>
    <property type="match status" value="1"/>
</dbReference>
<dbReference type="EC" id="3.6.1.9" evidence="4"/>
<comment type="cofactor">
    <cofactor evidence="1 4">
        <name>a divalent metal cation</name>
        <dbReference type="ChEBI" id="CHEBI:60240"/>
    </cofactor>
</comment>
<evidence type="ECO:0000256" key="1">
    <source>
        <dbReference type="ARBA" id="ARBA00001968"/>
    </source>
</evidence>
<dbReference type="NCBIfam" id="TIGR00172">
    <property type="entry name" value="maf"/>
    <property type="match status" value="1"/>
</dbReference>
<dbReference type="AlphaFoldDB" id="A0A7H0VDL9"/>
<reference evidence="5 6" key="1">
    <citation type="submission" date="2020-08" db="EMBL/GenBank/DDBJ databases">
        <title>Croceimicrobium hydrocarbonivorans gen. nov., sp. nov., a novel marine bacterium isolated from a bacterial consortium that degrades polyethylene terephthalate.</title>
        <authorList>
            <person name="Liu R."/>
        </authorList>
    </citation>
    <scope>NUCLEOTIDE SEQUENCE [LARGE SCALE GENOMIC DNA]</scope>
    <source>
        <strain evidence="5 6">A20-9</strain>
    </source>
</reference>
<evidence type="ECO:0000313" key="5">
    <source>
        <dbReference type="EMBL" id="QNR23817.1"/>
    </source>
</evidence>
<dbReference type="Proteomes" id="UP000516305">
    <property type="component" value="Chromosome"/>
</dbReference>
<feature type="site" description="Important for substrate specificity" evidence="4">
    <location>
        <position position="77"/>
    </location>
</feature>
<dbReference type="SUPFAM" id="SSF52972">
    <property type="entry name" value="ITPase-like"/>
    <property type="match status" value="1"/>
</dbReference>
<dbReference type="CDD" id="cd00555">
    <property type="entry name" value="Maf"/>
    <property type="match status" value="1"/>
</dbReference>
<comment type="caution">
    <text evidence="4">Lacks conserved residue(s) required for the propagation of feature annotation.</text>
</comment>
<dbReference type="KEGG" id="chyd:H4K34_15785"/>
<dbReference type="GO" id="GO:0047429">
    <property type="term" value="F:nucleoside triphosphate diphosphatase activity"/>
    <property type="evidence" value="ECO:0007669"/>
    <property type="project" value="UniProtKB-EC"/>
</dbReference>
<comment type="catalytic activity">
    <reaction evidence="4">
        <text>dTTP + H2O = dTMP + diphosphate + H(+)</text>
        <dbReference type="Rhea" id="RHEA:28534"/>
        <dbReference type="ChEBI" id="CHEBI:15377"/>
        <dbReference type="ChEBI" id="CHEBI:15378"/>
        <dbReference type="ChEBI" id="CHEBI:33019"/>
        <dbReference type="ChEBI" id="CHEBI:37568"/>
        <dbReference type="ChEBI" id="CHEBI:63528"/>
        <dbReference type="EC" id="3.6.1.9"/>
    </reaction>
</comment>
<comment type="subcellular location">
    <subcellularLocation>
        <location evidence="4">Cytoplasm</location>
    </subcellularLocation>
</comment>
<evidence type="ECO:0000256" key="2">
    <source>
        <dbReference type="ARBA" id="ARBA00022801"/>
    </source>
</evidence>
<evidence type="ECO:0000313" key="6">
    <source>
        <dbReference type="Proteomes" id="UP000516305"/>
    </source>
</evidence>
<keyword evidence="3 4" id="KW-0546">Nucleotide metabolism</keyword>
<organism evidence="5 6">
    <name type="scientific">Croceimicrobium hydrocarbonivorans</name>
    <dbReference type="NCBI Taxonomy" id="2761580"/>
    <lineage>
        <taxon>Bacteria</taxon>
        <taxon>Pseudomonadati</taxon>
        <taxon>Bacteroidota</taxon>
        <taxon>Flavobacteriia</taxon>
        <taxon>Flavobacteriales</taxon>
        <taxon>Owenweeksiaceae</taxon>
        <taxon>Croceimicrobium</taxon>
    </lineage>
</organism>
<sequence>MALKWQESPILLGSQSPRRAQLLKDLGLNFRQCKADLDEVYPAELKAGAIAEFLAEAKADFLSAERQAHEILICSDTVVWNKGKSLEKAANREEALAMLAALSGGEHEVITGVCCIAPEGKTVFSDVCKVRFRAMDQAEMEYYVDTYKPYDKAGAYGIQEWIGLAAIEAIEGSFFTVMGLPSHRIVNYLKARP</sequence>
<dbReference type="InterPro" id="IPR029001">
    <property type="entry name" value="ITPase-like_fam"/>
</dbReference>
<dbReference type="EMBL" id="CP060139">
    <property type="protein sequence ID" value="QNR23817.1"/>
    <property type="molecule type" value="Genomic_DNA"/>
</dbReference>
<dbReference type="RefSeq" id="WP_210758352.1">
    <property type="nucleotide sequence ID" value="NZ_CP060139.1"/>
</dbReference>
<dbReference type="PIRSF" id="PIRSF006305">
    <property type="entry name" value="Maf"/>
    <property type="match status" value="1"/>
</dbReference>
<comment type="similarity">
    <text evidence="4">Belongs to the Maf family. YhdE subfamily.</text>
</comment>
<name>A0A7H0VDL9_9FLAO</name>
<dbReference type="Pfam" id="PF02545">
    <property type="entry name" value="Maf"/>
    <property type="match status" value="1"/>
</dbReference>
<keyword evidence="4" id="KW-0963">Cytoplasm</keyword>
<evidence type="ECO:0000256" key="4">
    <source>
        <dbReference type="HAMAP-Rule" id="MF_00528"/>
    </source>
</evidence>
<accession>A0A7H0VDL9</accession>
<keyword evidence="6" id="KW-1185">Reference proteome</keyword>
<gene>
    <name evidence="5" type="primary">maf</name>
    <name evidence="5" type="ORF">H4K34_15785</name>
</gene>
<dbReference type="InterPro" id="IPR003697">
    <property type="entry name" value="Maf-like"/>
</dbReference>
<feature type="site" description="Important for substrate specificity" evidence="4">
    <location>
        <position position="18"/>
    </location>
</feature>
<comment type="catalytic activity">
    <reaction evidence="4">
        <text>UTP + H2O = UMP + diphosphate + H(+)</text>
        <dbReference type="Rhea" id="RHEA:29395"/>
        <dbReference type="ChEBI" id="CHEBI:15377"/>
        <dbReference type="ChEBI" id="CHEBI:15378"/>
        <dbReference type="ChEBI" id="CHEBI:33019"/>
        <dbReference type="ChEBI" id="CHEBI:46398"/>
        <dbReference type="ChEBI" id="CHEBI:57865"/>
        <dbReference type="EC" id="3.6.1.9"/>
    </reaction>
</comment>
<keyword evidence="2 4" id="KW-0378">Hydrolase</keyword>
<dbReference type="GO" id="GO:0005737">
    <property type="term" value="C:cytoplasm"/>
    <property type="evidence" value="ECO:0007669"/>
    <property type="project" value="UniProtKB-SubCell"/>
</dbReference>
<dbReference type="HAMAP" id="MF_00528">
    <property type="entry name" value="Maf"/>
    <property type="match status" value="1"/>
</dbReference>
<dbReference type="PANTHER" id="PTHR43213:SF5">
    <property type="entry name" value="BIFUNCTIONAL DTTP_UTP PYROPHOSPHATASE_METHYLTRANSFERASE PROTEIN-RELATED"/>
    <property type="match status" value="1"/>
</dbReference>
<comment type="function">
    <text evidence="4">Nucleoside triphosphate pyrophosphatase that hydrolyzes dTTP and UTP. May have a dual role in cell division arrest and in preventing the incorporation of modified nucleotides into cellular nucleic acids.</text>
</comment>
<protein>
    <recommendedName>
        <fullName evidence="4">dTTP/UTP pyrophosphatase</fullName>
        <shortName evidence="4">dTTPase/UTPase</shortName>
        <ecNumber evidence="4">3.6.1.9</ecNumber>
    </recommendedName>
    <alternativeName>
        <fullName evidence="4">Nucleoside triphosphate pyrophosphatase</fullName>
    </alternativeName>
    <alternativeName>
        <fullName evidence="4">Nucleotide pyrophosphatase</fullName>
        <shortName evidence="4">Nucleotide PPase</shortName>
    </alternativeName>
</protein>
<dbReference type="Gene3D" id="3.90.950.10">
    <property type="match status" value="1"/>
</dbReference>
<proteinExistence type="inferred from homology"/>
<evidence type="ECO:0000256" key="3">
    <source>
        <dbReference type="ARBA" id="ARBA00023080"/>
    </source>
</evidence>